<dbReference type="InterPro" id="IPR036688">
    <property type="entry name" value="MoeA_C_domain_IV_sf"/>
</dbReference>
<dbReference type="Gene3D" id="2.170.190.11">
    <property type="entry name" value="Molybdopterin biosynthesis moea protein, domain 3"/>
    <property type="match status" value="1"/>
</dbReference>
<dbReference type="SMART" id="SM00852">
    <property type="entry name" value="MoCF_biosynth"/>
    <property type="match status" value="1"/>
</dbReference>
<feature type="domain" description="MoaB/Mog" evidence="3">
    <location>
        <begin position="190"/>
        <end position="326"/>
    </location>
</feature>
<dbReference type="NCBIfam" id="TIGR00177">
    <property type="entry name" value="molyb_syn"/>
    <property type="match status" value="1"/>
</dbReference>
<evidence type="ECO:0000256" key="1">
    <source>
        <dbReference type="ARBA" id="ARBA00005046"/>
    </source>
</evidence>
<dbReference type="Gene3D" id="2.40.340.10">
    <property type="entry name" value="MoeA, C-terminal, domain IV"/>
    <property type="match status" value="1"/>
</dbReference>
<dbReference type="Pfam" id="PF03453">
    <property type="entry name" value="MoeA_N"/>
    <property type="match status" value="1"/>
</dbReference>
<dbReference type="InterPro" id="IPR036135">
    <property type="entry name" value="MoeA_linker/N_sf"/>
</dbReference>
<dbReference type="Pfam" id="PF00994">
    <property type="entry name" value="MoCF_biosynth"/>
    <property type="match status" value="1"/>
</dbReference>
<name>A0A133V4C4_9EURY</name>
<dbReference type="InterPro" id="IPR005110">
    <property type="entry name" value="MoeA_linker/N"/>
</dbReference>
<dbReference type="FunFam" id="2.170.190.11:FF:000001">
    <property type="entry name" value="Molybdopterin molybdenumtransferase"/>
    <property type="match status" value="1"/>
</dbReference>
<dbReference type="GO" id="GO:0006777">
    <property type="term" value="P:Mo-molybdopterin cofactor biosynthetic process"/>
    <property type="evidence" value="ECO:0007669"/>
    <property type="project" value="UniProtKB-KW"/>
</dbReference>
<dbReference type="InterPro" id="IPR038987">
    <property type="entry name" value="MoeA-like"/>
</dbReference>
<accession>A0A133V4C4</accession>
<dbReference type="EMBL" id="LHXV01000018">
    <property type="protein sequence ID" value="KXB01283.1"/>
    <property type="molecule type" value="Genomic_DNA"/>
</dbReference>
<dbReference type="Gene3D" id="3.40.980.10">
    <property type="entry name" value="MoaB/Mog-like domain"/>
    <property type="match status" value="1"/>
</dbReference>
<evidence type="ECO:0000313" key="5">
    <source>
        <dbReference type="Proteomes" id="UP000070344"/>
    </source>
</evidence>
<dbReference type="GO" id="GO:0005829">
    <property type="term" value="C:cytosol"/>
    <property type="evidence" value="ECO:0007669"/>
    <property type="project" value="TreeGrafter"/>
</dbReference>
<evidence type="ECO:0000313" key="4">
    <source>
        <dbReference type="EMBL" id="KXB01283.1"/>
    </source>
</evidence>
<dbReference type="CDD" id="cd00887">
    <property type="entry name" value="MoeA"/>
    <property type="match status" value="1"/>
</dbReference>
<comment type="pathway">
    <text evidence="1">Cofactor biosynthesis; molybdopterin biosynthesis.</text>
</comment>
<dbReference type="InterPro" id="IPR001453">
    <property type="entry name" value="MoaB/Mog_dom"/>
</dbReference>
<dbReference type="AlphaFoldDB" id="A0A133V4C4"/>
<keyword evidence="5" id="KW-1185">Reference proteome</keyword>
<dbReference type="SUPFAM" id="SSF63882">
    <property type="entry name" value="MoeA N-terminal region -like"/>
    <property type="match status" value="1"/>
</dbReference>
<dbReference type="InterPro" id="IPR036425">
    <property type="entry name" value="MoaB/Mog-like_dom_sf"/>
</dbReference>
<dbReference type="Gene3D" id="3.90.105.10">
    <property type="entry name" value="Molybdopterin biosynthesis moea protein, domain 2"/>
    <property type="match status" value="1"/>
</dbReference>
<reference evidence="4 5" key="1">
    <citation type="journal article" date="2016" name="Sci. Rep.">
        <title>Metabolic traits of an uncultured archaeal lineage -MSBL1- from brine pools of the Red Sea.</title>
        <authorList>
            <person name="Mwirichia R."/>
            <person name="Alam I."/>
            <person name="Rashid M."/>
            <person name="Vinu M."/>
            <person name="Ba-Alawi W."/>
            <person name="Anthony Kamau A."/>
            <person name="Kamanda Ngugi D."/>
            <person name="Goker M."/>
            <person name="Klenk H.P."/>
            <person name="Bajic V."/>
            <person name="Stingl U."/>
        </authorList>
    </citation>
    <scope>NUCLEOTIDE SEQUENCE [LARGE SCALE GENOMIC DNA]</scope>
    <source>
        <strain evidence="4">SCGC-AAA259O05</strain>
    </source>
</reference>
<evidence type="ECO:0000256" key="2">
    <source>
        <dbReference type="ARBA" id="ARBA00023150"/>
    </source>
</evidence>
<comment type="caution">
    <text evidence="4">The sequence shown here is derived from an EMBL/GenBank/DDBJ whole genome shotgun (WGS) entry which is preliminary data.</text>
</comment>
<proteinExistence type="predicted"/>
<organism evidence="4 5">
    <name type="scientific">candidate division MSBL1 archaeon SCGC-AAA259O05</name>
    <dbReference type="NCBI Taxonomy" id="1698271"/>
    <lineage>
        <taxon>Archaea</taxon>
        <taxon>Methanobacteriati</taxon>
        <taxon>Methanobacteriota</taxon>
        <taxon>candidate division MSBL1</taxon>
    </lineage>
</organism>
<keyword evidence="2" id="KW-0501">Molybdenum cofactor biosynthesis</keyword>
<dbReference type="SUPFAM" id="SSF53218">
    <property type="entry name" value="Molybdenum cofactor biosynthesis proteins"/>
    <property type="match status" value="1"/>
</dbReference>
<dbReference type="PANTHER" id="PTHR10192">
    <property type="entry name" value="MOLYBDOPTERIN BIOSYNTHESIS PROTEIN"/>
    <property type="match status" value="1"/>
</dbReference>
<dbReference type="Proteomes" id="UP000070344">
    <property type="component" value="Unassembled WGS sequence"/>
</dbReference>
<dbReference type="GO" id="GO:0061599">
    <property type="term" value="F:molybdopterin molybdotransferase activity"/>
    <property type="evidence" value="ECO:0007669"/>
    <property type="project" value="TreeGrafter"/>
</dbReference>
<dbReference type="PANTHER" id="PTHR10192:SF5">
    <property type="entry name" value="GEPHYRIN"/>
    <property type="match status" value="1"/>
</dbReference>
<dbReference type="PATRIC" id="fig|1698271.3.peg.554"/>
<dbReference type="InterPro" id="IPR005111">
    <property type="entry name" value="MoeA_C_domain_IV"/>
</dbReference>
<protein>
    <recommendedName>
        <fullName evidence="3">MoaB/Mog domain-containing protein</fullName>
    </recommendedName>
</protein>
<evidence type="ECO:0000259" key="3">
    <source>
        <dbReference type="SMART" id="SM00852"/>
    </source>
</evidence>
<dbReference type="Pfam" id="PF03454">
    <property type="entry name" value="MoeA_C"/>
    <property type="match status" value="1"/>
</dbReference>
<sequence length="414" mass="44547">MKGKKREFSEYIRLARALELILSEIKLSSKEKVTFEEANGRVLAEDVEARANVPPFDRAAMDGFAVQAEDTFGAGESDPKELEVVGSVEIGDSSEMRIESGEAAEISTGAPMPSNADSVVKVEDTYSGEESRIMVISPVSPGKNVSSKGEDVKLGEKLFEAGHRVDPSDVGILASSQNLDVEVRRRPEVGILATGSELRKPGTELEPGEITEINTYTLDSAIRNSGGSPERLGIVPDDADRIEEALGLSSKYDLLLVTGGTSVGKKDIIPDVIAERGNLIFHGIAMRPGGPVGFGMVDGTPVFSLPGFPAATLIAFEMAVKPALLEMQGTSLESYHLEVRAELDRKINSNLGRLDIIRTKLSREDERYVAEPIRLTGSSILTTISRADGLIVVPENKEGFKRGDEVPVKILEGL</sequence>
<gene>
    <name evidence="4" type="ORF">AKJ41_02175</name>
</gene>
<dbReference type="UniPathway" id="UPA00344"/>
<dbReference type="NCBIfam" id="NF045515">
    <property type="entry name" value="Glp_gephyrin"/>
    <property type="match status" value="1"/>
</dbReference>
<dbReference type="SUPFAM" id="SSF63867">
    <property type="entry name" value="MoeA C-terminal domain-like"/>
    <property type="match status" value="1"/>
</dbReference>